<dbReference type="Pfam" id="PF14126">
    <property type="entry name" value="DUF4293"/>
    <property type="match status" value="1"/>
</dbReference>
<evidence type="ECO:0000313" key="2">
    <source>
        <dbReference type="EMBL" id="ALJ57692.1"/>
    </source>
</evidence>
<keyword evidence="1" id="KW-1133">Transmembrane helix</keyword>
<reference evidence="3" key="3">
    <citation type="submission" date="2023-03" db="EMBL/GenBank/DDBJ databases">
        <title>DFI Biobank Strains.</title>
        <authorList>
            <person name="Mostad J."/>
            <person name="Paddock L."/>
            <person name="Medina S."/>
            <person name="Waligurski E."/>
            <person name="Barat B."/>
            <person name="Smith R."/>
            <person name="Burgo V."/>
            <person name="Metcalfe C."/>
            <person name="Woodson C."/>
            <person name="Sundararajan A."/>
            <person name="Ramaswamy R."/>
            <person name="Lin H."/>
            <person name="Pamer E.G."/>
        </authorList>
    </citation>
    <scope>NUCLEOTIDE SEQUENCE</scope>
    <source>
        <strain evidence="3">DFI.9.5</strain>
    </source>
</reference>
<dbReference type="EMBL" id="QRVJ01000018">
    <property type="protein sequence ID" value="RGS34921.1"/>
    <property type="molecule type" value="Genomic_DNA"/>
</dbReference>
<proteinExistence type="predicted"/>
<dbReference type="Proteomes" id="UP000061809">
    <property type="component" value="Chromosome"/>
</dbReference>
<feature type="transmembrane region" description="Helical" evidence="1">
    <location>
        <begin position="117"/>
        <end position="135"/>
    </location>
</feature>
<dbReference type="EMBL" id="JARFID010000004">
    <property type="protein sequence ID" value="MDE8693538.1"/>
    <property type="molecule type" value="Genomic_DNA"/>
</dbReference>
<evidence type="ECO:0000313" key="5">
    <source>
        <dbReference type="Proteomes" id="UP000061809"/>
    </source>
</evidence>
<dbReference type="AlphaFoldDB" id="A0A0P0FTP6"/>
<dbReference type="KEGG" id="bcel:BcellWH2_00417"/>
<name>A0A0P0FTP6_9BACE</name>
<feature type="transmembrane region" description="Helical" evidence="1">
    <location>
        <begin position="7"/>
        <end position="30"/>
    </location>
</feature>
<sequence length="155" mass="17517">MIQRIQSVYLLIVTGLLIAAMCLPVGQFIASDGVTAFVFKPLGVTLASDAFQSTWGLFGILFLSTVVAFCTIFLFRNRMLQVRMTVFNSILLIGYYAAFFVFMFMLKDDLEAMSFQLGWALCLPAISIVLNYLSFRAIYRDEVMVKAADSFRLRK</sequence>
<accession>A0A0P0FTP6</accession>
<keyword evidence="1" id="KW-0812">Transmembrane</keyword>
<dbReference type="Proteomes" id="UP000283341">
    <property type="component" value="Unassembled WGS sequence"/>
</dbReference>
<dbReference type="Proteomes" id="UP001221924">
    <property type="component" value="Unassembled WGS sequence"/>
</dbReference>
<evidence type="ECO:0000256" key="1">
    <source>
        <dbReference type="SAM" id="Phobius"/>
    </source>
</evidence>
<dbReference type="PATRIC" id="fig|246787.4.peg.440"/>
<evidence type="ECO:0000313" key="3">
    <source>
        <dbReference type="EMBL" id="MDE8693538.1"/>
    </source>
</evidence>
<organism evidence="2 5">
    <name type="scientific">Bacteroides cellulosilyticus</name>
    <dbReference type="NCBI Taxonomy" id="246787"/>
    <lineage>
        <taxon>Bacteria</taxon>
        <taxon>Pseudomonadati</taxon>
        <taxon>Bacteroidota</taxon>
        <taxon>Bacteroidia</taxon>
        <taxon>Bacteroidales</taxon>
        <taxon>Bacteroidaceae</taxon>
        <taxon>Bacteroides</taxon>
    </lineage>
</organism>
<reference evidence="4 6" key="2">
    <citation type="submission" date="2018-08" db="EMBL/GenBank/DDBJ databases">
        <title>A genome reference for cultivated species of the human gut microbiota.</title>
        <authorList>
            <person name="Zou Y."/>
            <person name="Xue W."/>
            <person name="Luo G."/>
        </authorList>
    </citation>
    <scope>NUCLEOTIDE SEQUENCE [LARGE SCALE GENOMIC DNA]</scope>
    <source>
        <strain evidence="4 6">AF22-3AC</strain>
    </source>
</reference>
<dbReference type="InterPro" id="IPR025635">
    <property type="entry name" value="DUF4293"/>
</dbReference>
<feature type="transmembrane region" description="Helical" evidence="1">
    <location>
        <begin position="50"/>
        <end position="74"/>
    </location>
</feature>
<keyword evidence="1" id="KW-0472">Membrane</keyword>
<dbReference type="RefSeq" id="WP_007218258.1">
    <property type="nucleotide sequence ID" value="NZ_CAXKYC010000019.1"/>
</dbReference>
<gene>
    <name evidence="2" type="ORF">BcellWH2_00417</name>
    <name evidence="4" type="ORF">DWX97_17880</name>
    <name evidence="3" type="ORF">PZH42_05425</name>
</gene>
<dbReference type="EMBL" id="CP012801">
    <property type="protein sequence ID" value="ALJ57692.1"/>
    <property type="molecule type" value="Genomic_DNA"/>
</dbReference>
<evidence type="ECO:0000313" key="6">
    <source>
        <dbReference type="Proteomes" id="UP000283341"/>
    </source>
</evidence>
<evidence type="ECO:0000313" key="4">
    <source>
        <dbReference type="EMBL" id="RGS34921.1"/>
    </source>
</evidence>
<reference evidence="2 5" key="1">
    <citation type="journal article" date="2015" name="Science">
        <title>Genetic determinants of in vivo fitness and diet responsiveness in multiple human gut Bacteroides.</title>
        <authorList>
            <person name="Wu M."/>
            <person name="McNulty N.P."/>
            <person name="Rodionov D.A."/>
            <person name="Khoroshkin M.S."/>
            <person name="Griffin N.W."/>
            <person name="Cheng J."/>
            <person name="Latreille P."/>
            <person name="Kerstetter R.A."/>
            <person name="Terrapon N."/>
            <person name="Henrissat B."/>
            <person name="Osterman A.L."/>
            <person name="Gordon J.I."/>
        </authorList>
    </citation>
    <scope>NUCLEOTIDE SEQUENCE [LARGE SCALE GENOMIC DNA]</scope>
    <source>
        <strain evidence="2 5">WH2</strain>
    </source>
</reference>
<feature type="transmembrane region" description="Helical" evidence="1">
    <location>
        <begin position="86"/>
        <end position="105"/>
    </location>
</feature>
<protein>
    <submittedName>
        <fullName evidence="3">DUF4293 domain-containing protein</fullName>
    </submittedName>
    <submittedName>
        <fullName evidence="4">DUF4293 family protein</fullName>
    </submittedName>
</protein>